<dbReference type="OrthoDB" id="9800887at2"/>
<dbReference type="PANTHER" id="PTHR33711">
    <property type="entry name" value="DIOXYGENASE, PUTATIVE (AFU_ORTHOLOGUE AFUA_2G02910)-RELATED"/>
    <property type="match status" value="1"/>
</dbReference>
<dbReference type="Gene3D" id="2.60.130.10">
    <property type="entry name" value="Aromatic compound dioxygenase"/>
    <property type="match status" value="1"/>
</dbReference>
<dbReference type="InterPro" id="IPR007535">
    <property type="entry name" value="Catechol_dOase_N"/>
</dbReference>
<dbReference type="Proteomes" id="UP000199361">
    <property type="component" value="Unassembled WGS sequence"/>
</dbReference>
<evidence type="ECO:0000256" key="5">
    <source>
        <dbReference type="ARBA" id="ARBA00023002"/>
    </source>
</evidence>
<comment type="cofactor">
    <cofactor evidence="1">
        <name>Fe(3+)</name>
        <dbReference type="ChEBI" id="CHEBI:29034"/>
    </cofactor>
</comment>
<evidence type="ECO:0000256" key="4">
    <source>
        <dbReference type="ARBA" id="ARBA00022964"/>
    </source>
</evidence>
<dbReference type="GO" id="GO:0009712">
    <property type="term" value="P:catechol-containing compound metabolic process"/>
    <property type="evidence" value="ECO:0007669"/>
    <property type="project" value="InterPro"/>
</dbReference>
<protein>
    <submittedName>
        <fullName evidence="9">Protocatechuate 3,4-dioxygenase beta subunit</fullName>
    </submittedName>
</protein>
<dbReference type="PANTHER" id="PTHR33711:SF7">
    <property type="entry name" value="INTRADIOL RING-CLEAVAGE DIOXYGENASES DOMAIN-CONTAINING PROTEIN-RELATED"/>
    <property type="match status" value="1"/>
</dbReference>
<feature type="domain" description="Intradiol ring-cleavage dioxygenases" evidence="7">
    <location>
        <begin position="123"/>
        <end position="263"/>
    </location>
</feature>
<feature type="domain" description="Catechol dioxygenase N-terminal" evidence="8">
    <location>
        <begin position="29"/>
        <end position="102"/>
    </location>
</feature>
<evidence type="ECO:0000259" key="8">
    <source>
        <dbReference type="Pfam" id="PF04444"/>
    </source>
</evidence>
<accession>A0A1I0HVQ2</accession>
<dbReference type="Pfam" id="PF00775">
    <property type="entry name" value="Dioxygenase_C"/>
    <property type="match status" value="1"/>
</dbReference>
<keyword evidence="10" id="KW-1185">Reference proteome</keyword>
<keyword evidence="3" id="KW-0479">Metal-binding</keyword>
<name>A0A1I0HVQ2_9ACTN</name>
<evidence type="ECO:0000313" key="9">
    <source>
        <dbReference type="EMBL" id="SET87922.1"/>
    </source>
</evidence>
<dbReference type="InterPro" id="IPR015889">
    <property type="entry name" value="Intradiol_dOase_core"/>
</dbReference>
<keyword evidence="4 9" id="KW-0223">Dioxygenase</keyword>
<evidence type="ECO:0000313" key="10">
    <source>
        <dbReference type="Proteomes" id="UP000199361"/>
    </source>
</evidence>
<dbReference type="EMBL" id="FOHX01000004">
    <property type="protein sequence ID" value="SET87922.1"/>
    <property type="molecule type" value="Genomic_DNA"/>
</dbReference>
<dbReference type="InterPro" id="IPR000627">
    <property type="entry name" value="Intradiol_dOase_C"/>
</dbReference>
<evidence type="ECO:0000256" key="2">
    <source>
        <dbReference type="ARBA" id="ARBA00007825"/>
    </source>
</evidence>
<comment type="similarity">
    <text evidence="2">Belongs to the intradiol ring-cleavage dioxygenase family.</text>
</comment>
<dbReference type="AlphaFoldDB" id="A0A1I0HVQ2"/>
<dbReference type="GO" id="GO:0008199">
    <property type="term" value="F:ferric iron binding"/>
    <property type="evidence" value="ECO:0007669"/>
    <property type="project" value="InterPro"/>
</dbReference>
<evidence type="ECO:0000256" key="3">
    <source>
        <dbReference type="ARBA" id="ARBA00022723"/>
    </source>
</evidence>
<sequence length="287" mass="30886">MTTTPDPAVEQAADELTRTVLASFEGAPERLRTLAQGLVSHLHAFVRENDVTDEEWRHAIGFLTRTGHITSDVRQEFILLSDVLGVSSLVDILGNARAAGATPSAVLGPFYVEGPPELPQGADVSCGLDGEPVLADITITDTAGVPVADAVVDVWQANKDGYYDVQLPDQEGPVLRGRLRTDAAGRLTFWTILPAPYPIPDDGPVGELLAAAGRHSMRAPHLHFMIAAPGRRTLVTQLFVEGGDYLDSDAVFGVKEPIIVPFPEQDGPAPDGRPGPWRRVEFTFRLA</sequence>
<proteinExistence type="inferred from homology"/>
<evidence type="ECO:0000256" key="1">
    <source>
        <dbReference type="ARBA" id="ARBA00001965"/>
    </source>
</evidence>
<dbReference type="Pfam" id="PF04444">
    <property type="entry name" value="Dioxygenase_N"/>
    <property type="match status" value="1"/>
</dbReference>
<dbReference type="RefSeq" id="WP_091081596.1">
    <property type="nucleotide sequence ID" value="NZ_FOHX01000004.1"/>
</dbReference>
<dbReference type="SUPFAM" id="SSF49482">
    <property type="entry name" value="Aromatic compound dioxygenase"/>
    <property type="match status" value="1"/>
</dbReference>
<keyword evidence="5" id="KW-0560">Oxidoreductase</keyword>
<keyword evidence="6" id="KW-0408">Iron</keyword>
<reference evidence="9 10" key="1">
    <citation type="submission" date="2016-10" db="EMBL/GenBank/DDBJ databases">
        <authorList>
            <person name="de Groot N.N."/>
        </authorList>
    </citation>
    <scope>NUCLEOTIDE SEQUENCE [LARGE SCALE GENOMIC DNA]</scope>
    <source>
        <strain evidence="9 10">CGMCC 4.5598</strain>
    </source>
</reference>
<evidence type="ECO:0000256" key="6">
    <source>
        <dbReference type="ARBA" id="ARBA00023004"/>
    </source>
</evidence>
<dbReference type="GO" id="GO:0018576">
    <property type="term" value="F:catechol 1,2-dioxygenase activity"/>
    <property type="evidence" value="ECO:0007669"/>
    <property type="project" value="InterPro"/>
</dbReference>
<evidence type="ECO:0000259" key="7">
    <source>
        <dbReference type="Pfam" id="PF00775"/>
    </source>
</evidence>
<gene>
    <name evidence="9" type="ORF">SAMN05421811_104521</name>
</gene>
<dbReference type="InterPro" id="IPR050770">
    <property type="entry name" value="Intradiol_RC_Dioxygenase"/>
</dbReference>
<organism evidence="9 10">
    <name type="scientific">Nonomuraea wenchangensis</name>
    <dbReference type="NCBI Taxonomy" id="568860"/>
    <lineage>
        <taxon>Bacteria</taxon>
        <taxon>Bacillati</taxon>
        <taxon>Actinomycetota</taxon>
        <taxon>Actinomycetes</taxon>
        <taxon>Streptosporangiales</taxon>
        <taxon>Streptosporangiaceae</taxon>
        <taxon>Nonomuraea</taxon>
    </lineage>
</organism>
<dbReference type="STRING" id="568860.SAMN05421811_104521"/>